<proteinExistence type="predicted"/>
<dbReference type="SUPFAM" id="SSF53098">
    <property type="entry name" value="Ribonuclease H-like"/>
    <property type="match status" value="1"/>
</dbReference>
<dbReference type="Pfam" id="PF13683">
    <property type="entry name" value="rve_3"/>
    <property type="match status" value="1"/>
</dbReference>
<dbReference type="AlphaFoldDB" id="A0A4R5DYG7"/>
<evidence type="ECO:0000313" key="2">
    <source>
        <dbReference type="EMBL" id="TDE10996.1"/>
    </source>
</evidence>
<dbReference type="InterPro" id="IPR036397">
    <property type="entry name" value="RNaseH_sf"/>
</dbReference>
<dbReference type="PROSITE" id="PS50994">
    <property type="entry name" value="INTEGRASE"/>
    <property type="match status" value="1"/>
</dbReference>
<dbReference type="Proteomes" id="UP000294850">
    <property type="component" value="Unassembled WGS sequence"/>
</dbReference>
<name>A0A4R5DYG7_9BACT</name>
<feature type="domain" description="Integrase catalytic" evidence="1">
    <location>
        <begin position="1"/>
        <end position="63"/>
    </location>
</feature>
<keyword evidence="4" id="KW-1185">Reference proteome</keyword>
<dbReference type="GO" id="GO:0015074">
    <property type="term" value="P:DNA integration"/>
    <property type="evidence" value="ECO:0007669"/>
    <property type="project" value="InterPro"/>
</dbReference>
<dbReference type="Gene3D" id="3.30.420.10">
    <property type="entry name" value="Ribonuclease H-like superfamily/Ribonuclease H"/>
    <property type="match status" value="1"/>
</dbReference>
<dbReference type="InterPro" id="IPR012337">
    <property type="entry name" value="RNaseH-like_sf"/>
</dbReference>
<feature type="non-terminal residue" evidence="3">
    <location>
        <position position="1"/>
    </location>
</feature>
<evidence type="ECO:0000313" key="4">
    <source>
        <dbReference type="Proteomes" id="UP000294850"/>
    </source>
</evidence>
<sequence>DPNENAMAERLFRTLKGDFEIRGFVSFSSAYEAVEKAINNYNAMRPHASLGYLTPHQAHYRTGPLPLKWYPYKKIRFGNVHYPDHYQKTG</sequence>
<comment type="caution">
    <text evidence="3">The sequence shown here is derived from an EMBL/GenBank/DDBJ whole genome shotgun (WGS) entry which is preliminary data.</text>
</comment>
<dbReference type="GO" id="GO:0003676">
    <property type="term" value="F:nucleic acid binding"/>
    <property type="evidence" value="ECO:0007669"/>
    <property type="project" value="InterPro"/>
</dbReference>
<protein>
    <submittedName>
        <fullName evidence="3">IS3 family transposase</fullName>
    </submittedName>
</protein>
<dbReference type="RefSeq" id="WP_165940013.1">
    <property type="nucleotide sequence ID" value="NZ_SMFL01000002.1"/>
</dbReference>
<dbReference type="EMBL" id="SMFL01000002">
    <property type="protein sequence ID" value="TDE17764.1"/>
    <property type="molecule type" value="Genomic_DNA"/>
</dbReference>
<accession>A0A4R5DYG7</accession>
<reference evidence="3 4" key="1">
    <citation type="submission" date="2019-03" db="EMBL/GenBank/DDBJ databases">
        <title>Dyadobacter AR-3-6 sp. nov., isolated from arctic soil.</title>
        <authorList>
            <person name="Chaudhary D.K."/>
        </authorList>
    </citation>
    <scope>NUCLEOTIDE SEQUENCE [LARGE SCALE GENOMIC DNA]</scope>
    <source>
        <strain evidence="3 4">AR-3-6</strain>
    </source>
</reference>
<organism evidence="3 4">
    <name type="scientific">Dyadobacter psychrotolerans</name>
    <dbReference type="NCBI Taxonomy" id="2541721"/>
    <lineage>
        <taxon>Bacteria</taxon>
        <taxon>Pseudomonadati</taxon>
        <taxon>Bacteroidota</taxon>
        <taxon>Cytophagia</taxon>
        <taxon>Cytophagales</taxon>
        <taxon>Spirosomataceae</taxon>
        <taxon>Dyadobacter</taxon>
    </lineage>
</organism>
<dbReference type="InterPro" id="IPR001584">
    <property type="entry name" value="Integrase_cat-core"/>
</dbReference>
<gene>
    <name evidence="3" type="ORF">E0F88_07690</name>
    <name evidence="2" type="ORF">E0F88_26200</name>
</gene>
<evidence type="ECO:0000259" key="1">
    <source>
        <dbReference type="PROSITE" id="PS50994"/>
    </source>
</evidence>
<evidence type="ECO:0000313" key="3">
    <source>
        <dbReference type="EMBL" id="TDE17764.1"/>
    </source>
</evidence>
<dbReference type="EMBL" id="SMFL01000013">
    <property type="protein sequence ID" value="TDE10996.1"/>
    <property type="molecule type" value="Genomic_DNA"/>
</dbReference>